<evidence type="ECO:0000313" key="2">
    <source>
        <dbReference type="EMBL" id="SNQ48419.1"/>
    </source>
</evidence>
<dbReference type="PANTHER" id="PTHR34109:SF1">
    <property type="entry name" value="VOC DOMAIN-CONTAINING PROTEIN"/>
    <property type="match status" value="1"/>
</dbReference>
<dbReference type="InterPro" id="IPR029068">
    <property type="entry name" value="Glyas_Bleomycin-R_OHBP_Dase"/>
</dbReference>
<organism evidence="2 3">
    <name type="scientific">Frankia canadensis</name>
    <dbReference type="NCBI Taxonomy" id="1836972"/>
    <lineage>
        <taxon>Bacteria</taxon>
        <taxon>Bacillati</taxon>
        <taxon>Actinomycetota</taxon>
        <taxon>Actinomycetes</taxon>
        <taxon>Frankiales</taxon>
        <taxon>Frankiaceae</taxon>
        <taxon>Frankia</taxon>
    </lineage>
</organism>
<proteinExistence type="predicted"/>
<dbReference type="AlphaFoldDB" id="A0A2I2KRZ4"/>
<accession>A0A2I2KRZ4</accession>
<dbReference type="RefSeq" id="WP_101832099.1">
    <property type="nucleotide sequence ID" value="NZ_FZMO01000166.1"/>
</dbReference>
<dbReference type="Proteomes" id="UP000234331">
    <property type="component" value="Unassembled WGS sequence"/>
</dbReference>
<dbReference type="Gene3D" id="3.30.720.110">
    <property type="match status" value="1"/>
</dbReference>
<evidence type="ECO:0000259" key="1">
    <source>
        <dbReference type="PROSITE" id="PS51819"/>
    </source>
</evidence>
<dbReference type="SUPFAM" id="SSF54593">
    <property type="entry name" value="Glyoxalase/Bleomycin resistance protein/Dihydroxybiphenyl dioxygenase"/>
    <property type="match status" value="1"/>
</dbReference>
<dbReference type="CDD" id="cd07246">
    <property type="entry name" value="VOC_like"/>
    <property type="match status" value="1"/>
</dbReference>
<dbReference type="Gene3D" id="3.30.720.120">
    <property type="match status" value="1"/>
</dbReference>
<gene>
    <name evidence="2" type="ORF">FRACA_2480004</name>
</gene>
<dbReference type="PANTHER" id="PTHR34109">
    <property type="entry name" value="BNAUNNG04460D PROTEIN-RELATED"/>
    <property type="match status" value="1"/>
</dbReference>
<dbReference type="InterPro" id="IPR037523">
    <property type="entry name" value="VOC_core"/>
</dbReference>
<dbReference type="PROSITE" id="PS51819">
    <property type="entry name" value="VOC"/>
    <property type="match status" value="1"/>
</dbReference>
<feature type="domain" description="VOC" evidence="1">
    <location>
        <begin position="8"/>
        <end position="135"/>
    </location>
</feature>
<sequence length="155" mass="16347">MSDVAPIPSDYPRVCPYLCVDAAAAAIDFYVTVLGATERMRLAGPDGRIGHAELLFGESVVMIADEAPQIGVLGPASVGGTPVTLSLYVEDVDATFERALAAGATSRRPPADQFYGDRSGQLVDPFGHRWNLATRVENVPPEEMANRLAAMGDGG</sequence>
<dbReference type="InterPro" id="IPR004360">
    <property type="entry name" value="Glyas_Fos-R_dOase_dom"/>
</dbReference>
<keyword evidence="3" id="KW-1185">Reference proteome</keyword>
<evidence type="ECO:0000313" key="3">
    <source>
        <dbReference type="Proteomes" id="UP000234331"/>
    </source>
</evidence>
<dbReference type="Pfam" id="PF00903">
    <property type="entry name" value="Glyoxalase"/>
    <property type="match status" value="1"/>
</dbReference>
<dbReference type="OrthoDB" id="9795306at2"/>
<name>A0A2I2KRZ4_9ACTN</name>
<dbReference type="EMBL" id="FZMO01000166">
    <property type="protein sequence ID" value="SNQ48419.1"/>
    <property type="molecule type" value="Genomic_DNA"/>
</dbReference>
<protein>
    <recommendedName>
        <fullName evidence="1">VOC domain-containing protein</fullName>
    </recommendedName>
</protein>
<reference evidence="2 3" key="1">
    <citation type="submission" date="2017-06" db="EMBL/GenBank/DDBJ databases">
        <authorList>
            <person name="Kim H.J."/>
            <person name="Triplett B.A."/>
        </authorList>
    </citation>
    <scope>NUCLEOTIDE SEQUENCE [LARGE SCALE GENOMIC DNA]</scope>
    <source>
        <strain evidence="2">FRACA_ARgP5</strain>
    </source>
</reference>